<keyword evidence="1" id="KW-0812">Transmembrane</keyword>
<dbReference type="GO" id="GO:0005576">
    <property type="term" value="C:extracellular region"/>
    <property type="evidence" value="ECO:0007669"/>
    <property type="project" value="TreeGrafter"/>
</dbReference>
<accession>A0A386ZB27</accession>
<dbReference type="AlphaFoldDB" id="A0A386ZB27"/>
<dbReference type="KEGG" id="nyu:D7D52_14215"/>
<sequence>MQWLRSRGDRELRFGLYGAAVLVVVLIAVGVLYALPIGKATYTAELTEGRSVQVGDEVRIAGVHVGNVKSLTLLPDRVRMTFTVSDNVTLGDQTSLEVRMLTVVGGHYVAAFPAGDQPLRKSVIPADRVRLPYSLIRTLQDAATPIAQVDGDTLRKNLAALQDSLNGSPDALRRIGNATQTFIGILDRQNAEVSRALTVTDEFLTAVDQNKSLLGVFVRKVGLLETEGLDQAAAIKEALRVAGELLARIAGLEPTWRTQLEPLVDKLLEALPQLKDLGARLDTLVLALTGLQLRLKQDVTPESGIVVDQSAVTICVPVPGRGC</sequence>
<protein>
    <submittedName>
        <fullName evidence="3">MCE family protein</fullName>
    </submittedName>
</protein>
<dbReference type="Pfam" id="PF02470">
    <property type="entry name" value="MlaD"/>
    <property type="match status" value="1"/>
</dbReference>
<feature type="domain" description="Mce/MlaD" evidence="2">
    <location>
        <begin position="40"/>
        <end position="111"/>
    </location>
</feature>
<dbReference type="InterPro" id="IPR052336">
    <property type="entry name" value="MlaD_Phospholipid_Transporter"/>
</dbReference>
<dbReference type="RefSeq" id="WP_120736747.1">
    <property type="nucleotide sequence ID" value="NZ_CP032568.1"/>
</dbReference>
<dbReference type="InterPro" id="IPR003399">
    <property type="entry name" value="Mce/MlaD"/>
</dbReference>
<keyword evidence="1" id="KW-0472">Membrane</keyword>
<organism evidence="3 4">
    <name type="scientific">Nocardia yunnanensis</name>
    <dbReference type="NCBI Taxonomy" id="2382165"/>
    <lineage>
        <taxon>Bacteria</taxon>
        <taxon>Bacillati</taxon>
        <taxon>Actinomycetota</taxon>
        <taxon>Actinomycetes</taxon>
        <taxon>Mycobacteriales</taxon>
        <taxon>Nocardiaceae</taxon>
        <taxon>Nocardia</taxon>
    </lineage>
</organism>
<dbReference type="OrthoDB" id="4379218at2"/>
<evidence type="ECO:0000313" key="4">
    <source>
        <dbReference type="Proteomes" id="UP000267164"/>
    </source>
</evidence>
<dbReference type="EMBL" id="CP032568">
    <property type="protein sequence ID" value="AYF74830.1"/>
    <property type="molecule type" value="Genomic_DNA"/>
</dbReference>
<evidence type="ECO:0000259" key="2">
    <source>
        <dbReference type="Pfam" id="PF02470"/>
    </source>
</evidence>
<feature type="transmembrane region" description="Helical" evidence="1">
    <location>
        <begin position="12"/>
        <end position="35"/>
    </location>
</feature>
<dbReference type="Proteomes" id="UP000267164">
    <property type="component" value="Chromosome"/>
</dbReference>
<keyword evidence="4" id="KW-1185">Reference proteome</keyword>
<evidence type="ECO:0000256" key="1">
    <source>
        <dbReference type="SAM" id="Phobius"/>
    </source>
</evidence>
<dbReference type="PANTHER" id="PTHR33371">
    <property type="entry name" value="INTERMEMBRANE PHOSPHOLIPID TRANSPORT SYSTEM BINDING PROTEIN MLAD-RELATED"/>
    <property type="match status" value="1"/>
</dbReference>
<keyword evidence="1" id="KW-1133">Transmembrane helix</keyword>
<evidence type="ECO:0000313" key="3">
    <source>
        <dbReference type="EMBL" id="AYF74830.1"/>
    </source>
</evidence>
<reference evidence="3 4" key="1">
    <citation type="submission" date="2018-09" db="EMBL/GenBank/DDBJ databases">
        <title>Nocardia yunnanensis sp. nov., an actinomycete isolated from a soil sample.</title>
        <authorList>
            <person name="Zhang J."/>
        </authorList>
    </citation>
    <scope>NUCLEOTIDE SEQUENCE [LARGE SCALE GENOMIC DNA]</scope>
    <source>
        <strain evidence="3 4">CFHS0054</strain>
    </source>
</reference>
<gene>
    <name evidence="3" type="ORF">D7D52_14215</name>
</gene>
<dbReference type="PANTHER" id="PTHR33371:SF18">
    <property type="entry name" value="MCE-FAMILY PROTEIN MCE3C"/>
    <property type="match status" value="1"/>
</dbReference>
<name>A0A386ZB27_9NOCA</name>
<proteinExistence type="predicted"/>